<dbReference type="SFLD" id="SFLDG01018">
    <property type="entry name" value="Squalene/Phytoene_Synthase_Lik"/>
    <property type="match status" value="1"/>
</dbReference>
<evidence type="ECO:0000313" key="3">
    <source>
        <dbReference type="Proteomes" id="UP000650511"/>
    </source>
</evidence>
<dbReference type="Pfam" id="PF00494">
    <property type="entry name" value="SQS_PSY"/>
    <property type="match status" value="1"/>
</dbReference>
<evidence type="ECO:0000256" key="1">
    <source>
        <dbReference type="SAM" id="MobiDB-lite"/>
    </source>
</evidence>
<dbReference type="CDD" id="cd00683">
    <property type="entry name" value="Trans_IPPS_HH"/>
    <property type="match status" value="1"/>
</dbReference>
<accession>A0A8J3ETR9</accession>
<dbReference type="AlphaFoldDB" id="A0A8J3ETR9"/>
<dbReference type="Gene3D" id="1.10.600.10">
    <property type="entry name" value="Farnesyl Diphosphate Synthase"/>
    <property type="match status" value="1"/>
</dbReference>
<sequence length="303" mass="33198">MSRPSNTVWPEVTAVIRQHSTTFWLGTCLMSGERRRATRAVYAACRIGDDAADLSARPQEAVAAWQTRVEQAYLGRPVAPWERALAWAVRRYPVPRPAFHALADGFRSDLGPVRVPTLAELDTYCYRVAGAVGLMVAPICGAAGPEAEHAADQLGRAMQLTNCLRDVGEDLARDRVYLPAELLTAYGVTLDHLRNDVRDTGYLRLMEHLAHEAERRYEIGLAGLGHLTAHRTAVAYAAVQYRGILDELRASRWDNLRRRASVPGARRARLLGSARTLARAGRPDASATGRSPTLLGSRAGAAR</sequence>
<name>A0A8J3ETR9_9ACTN</name>
<dbReference type="SFLD" id="SFLDG01212">
    <property type="entry name" value="Phytoene_synthase_like"/>
    <property type="match status" value="1"/>
</dbReference>
<dbReference type="RefSeq" id="WP_130649647.1">
    <property type="nucleotide sequence ID" value="NZ_BMHA01000003.1"/>
</dbReference>
<dbReference type="InterPro" id="IPR044843">
    <property type="entry name" value="Trans_IPPS_bact-type"/>
</dbReference>
<protein>
    <submittedName>
        <fullName evidence="2">Phytoene synthase</fullName>
    </submittedName>
</protein>
<dbReference type="OrthoDB" id="9807580at2"/>
<comment type="caution">
    <text evidence="2">The sequence shown here is derived from an EMBL/GenBank/DDBJ whole genome shotgun (WGS) entry which is preliminary data.</text>
</comment>
<dbReference type="PANTHER" id="PTHR31480">
    <property type="entry name" value="BIFUNCTIONAL LYCOPENE CYCLASE/PHYTOENE SYNTHASE"/>
    <property type="match status" value="1"/>
</dbReference>
<proteinExistence type="predicted"/>
<dbReference type="GO" id="GO:0016114">
    <property type="term" value="P:terpenoid biosynthetic process"/>
    <property type="evidence" value="ECO:0007669"/>
    <property type="project" value="UniProtKB-ARBA"/>
</dbReference>
<feature type="region of interest" description="Disordered" evidence="1">
    <location>
        <begin position="277"/>
        <end position="303"/>
    </location>
</feature>
<dbReference type="GO" id="GO:0004311">
    <property type="term" value="F:geranylgeranyl diphosphate synthase activity"/>
    <property type="evidence" value="ECO:0007669"/>
    <property type="project" value="InterPro"/>
</dbReference>
<reference evidence="2" key="1">
    <citation type="journal article" date="2014" name="Int. J. Syst. Evol. Microbiol.">
        <title>Complete genome sequence of Corynebacterium casei LMG S-19264T (=DSM 44701T), isolated from a smear-ripened cheese.</title>
        <authorList>
            <consortium name="US DOE Joint Genome Institute (JGI-PGF)"/>
            <person name="Walter F."/>
            <person name="Albersmeier A."/>
            <person name="Kalinowski J."/>
            <person name="Ruckert C."/>
        </authorList>
    </citation>
    <scope>NUCLEOTIDE SEQUENCE</scope>
    <source>
        <strain evidence="2">CGMCC 1.14988</strain>
    </source>
</reference>
<dbReference type="InterPro" id="IPR002060">
    <property type="entry name" value="Squ/phyt_synthse"/>
</dbReference>
<dbReference type="InterPro" id="IPR033904">
    <property type="entry name" value="Trans_IPPS_HH"/>
</dbReference>
<evidence type="ECO:0000313" key="2">
    <source>
        <dbReference type="EMBL" id="GGI04473.1"/>
    </source>
</evidence>
<dbReference type="GO" id="GO:0051996">
    <property type="term" value="F:squalene synthase [NAD(P)H] activity"/>
    <property type="evidence" value="ECO:0007669"/>
    <property type="project" value="InterPro"/>
</dbReference>
<organism evidence="2 3">
    <name type="scientific">Egicoccus halophilus</name>
    <dbReference type="NCBI Taxonomy" id="1670830"/>
    <lineage>
        <taxon>Bacteria</taxon>
        <taxon>Bacillati</taxon>
        <taxon>Actinomycetota</taxon>
        <taxon>Nitriliruptoria</taxon>
        <taxon>Egicoccales</taxon>
        <taxon>Egicoccaceae</taxon>
        <taxon>Egicoccus</taxon>
    </lineage>
</organism>
<keyword evidence="3" id="KW-1185">Reference proteome</keyword>
<reference evidence="2" key="2">
    <citation type="submission" date="2020-09" db="EMBL/GenBank/DDBJ databases">
        <authorList>
            <person name="Sun Q."/>
            <person name="Zhou Y."/>
        </authorList>
    </citation>
    <scope>NUCLEOTIDE SEQUENCE</scope>
    <source>
        <strain evidence="2">CGMCC 1.14988</strain>
    </source>
</reference>
<dbReference type="SFLD" id="SFLDS00005">
    <property type="entry name" value="Isoprenoid_Synthase_Type_I"/>
    <property type="match status" value="1"/>
</dbReference>
<dbReference type="EMBL" id="BMHA01000003">
    <property type="protein sequence ID" value="GGI04473.1"/>
    <property type="molecule type" value="Genomic_DNA"/>
</dbReference>
<dbReference type="SUPFAM" id="SSF48576">
    <property type="entry name" value="Terpenoid synthases"/>
    <property type="match status" value="1"/>
</dbReference>
<dbReference type="InterPro" id="IPR008949">
    <property type="entry name" value="Isoprenoid_synthase_dom_sf"/>
</dbReference>
<gene>
    <name evidence="2" type="ORF">GCM10011354_09270</name>
</gene>
<dbReference type="Proteomes" id="UP000650511">
    <property type="component" value="Unassembled WGS sequence"/>
</dbReference>